<feature type="compositionally biased region" description="Basic and acidic residues" evidence="12">
    <location>
        <begin position="737"/>
        <end position="746"/>
    </location>
</feature>
<evidence type="ECO:0000313" key="16">
    <source>
        <dbReference type="EMBL" id="NGN66097.1"/>
    </source>
</evidence>
<dbReference type="Proteomes" id="UP000481583">
    <property type="component" value="Unassembled WGS sequence"/>
</dbReference>
<feature type="compositionally biased region" description="Polar residues" evidence="12">
    <location>
        <begin position="897"/>
        <end position="906"/>
    </location>
</feature>
<evidence type="ECO:0000256" key="12">
    <source>
        <dbReference type="SAM" id="MobiDB-lite"/>
    </source>
</evidence>
<dbReference type="InterPro" id="IPR036890">
    <property type="entry name" value="HATPase_C_sf"/>
</dbReference>
<dbReference type="GO" id="GO:0016020">
    <property type="term" value="C:membrane"/>
    <property type="evidence" value="ECO:0007669"/>
    <property type="project" value="UniProtKB-SubCell"/>
</dbReference>
<keyword evidence="9" id="KW-0067">ATP-binding</keyword>
<evidence type="ECO:0000256" key="9">
    <source>
        <dbReference type="ARBA" id="ARBA00022840"/>
    </source>
</evidence>
<dbReference type="InterPro" id="IPR003594">
    <property type="entry name" value="HATPase_dom"/>
</dbReference>
<dbReference type="SUPFAM" id="SSF55874">
    <property type="entry name" value="ATPase domain of HSP90 chaperone/DNA topoisomerase II/histidine kinase"/>
    <property type="match status" value="1"/>
</dbReference>
<dbReference type="Gene3D" id="3.30.565.10">
    <property type="entry name" value="Histidine kinase-like ATPase, C-terminal domain"/>
    <property type="match status" value="1"/>
</dbReference>
<dbReference type="CDD" id="cd16936">
    <property type="entry name" value="HATPase_RsbW-like"/>
    <property type="match status" value="1"/>
</dbReference>
<feature type="domain" description="HAMP" evidence="14">
    <location>
        <begin position="356"/>
        <end position="426"/>
    </location>
</feature>
<feature type="transmembrane region" description="Helical" evidence="13">
    <location>
        <begin position="12"/>
        <end position="31"/>
    </location>
</feature>
<keyword evidence="5" id="KW-0808">Transferase</keyword>
<evidence type="ECO:0000256" key="5">
    <source>
        <dbReference type="ARBA" id="ARBA00022679"/>
    </source>
</evidence>
<evidence type="ECO:0000256" key="3">
    <source>
        <dbReference type="ARBA" id="ARBA00012438"/>
    </source>
</evidence>
<feature type="compositionally biased region" description="Low complexity" evidence="12">
    <location>
        <begin position="783"/>
        <end position="814"/>
    </location>
</feature>
<dbReference type="EMBL" id="JAAKZV010000083">
    <property type="protein sequence ID" value="NGN66097.1"/>
    <property type="molecule type" value="Genomic_DNA"/>
</dbReference>
<feature type="compositionally biased region" description="Basic and acidic residues" evidence="12">
    <location>
        <begin position="756"/>
        <end position="775"/>
    </location>
</feature>
<keyword evidence="4" id="KW-0597">Phosphoprotein</keyword>
<dbReference type="Pfam" id="PF02518">
    <property type="entry name" value="HATPase_c"/>
    <property type="match status" value="1"/>
</dbReference>
<keyword evidence="7" id="KW-0547">Nucleotide-binding</keyword>
<dbReference type="Pfam" id="PF08376">
    <property type="entry name" value="NIT"/>
    <property type="match status" value="1"/>
</dbReference>
<keyword evidence="13" id="KW-0472">Membrane</keyword>
<evidence type="ECO:0000259" key="15">
    <source>
        <dbReference type="SMART" id="SM00387"/>
    </source>
</evidence>
<dbReference type="InterPro" id="IPR013587">
    <property type="entry name" value="Nitrate/nitrite_sensing"/>
</dbReference>
<keyword evidence="10 13" id="KW-1133">Transmembrane helix</keyword>
<evidence type="ECO:0000256" key="1">
    <source>
        <dbReference type="ARBA" id="ARBA00000085"/>
    </source>
</evidence>
<dbReference type="EC" id="2.7.13.3" evidence="3"/>
<dbReference type="GO" id="GO:0004673">
    <property type="term" value="F:protein histidine kinase activity"/>
    <property type="evidence" value="ECO:0007669"/>
    <property type="project" value="UniProtKB-EC"/>
</dbReference>
<evidence type="ECO:0000256" key="11">
    <source>
        <dbReference type="ARBA" id="ARBA00023012"/>
    </source>
</evidence>
<reference evidence="16 17" key="1">
    <citation type="submission" date="2020-02" db="EMBL/GenBank/DDBJ databases">
        <title>Whole-genome analyses of novel actinobacteria.</title>
        <authorList>
            <person name="Sahin N."/>
        </authorList>
    </citation>
    <scope>NUCLEOTIDE SEQUENCE [LARGE SCALE GENOMIC DNA]</scope>
    <source>
        <strain evidence="16 17">A7024</strain>
    </source>
</reference>
<keyword evidence="6 13" id="KW-0812">Transmembrane</keyword>
<evidence type="ECO:0000256" key="13">
    <source>
        <dbReference type="SAM" id="Phobius"/>
    </source>
</evidence>
<evidence type="ECO:0000256" key="4">
    <source>
        <dbReference type="ARBA" id="ARBA00022553"/>
    </source>
</evidence>
<evidence type="ECO:0000259" key="14">
    <source>
        <dbReference type="SMART" id="SM00304"/>
    </source>
</evidence>
<proteinExistence type="predicted"/>
<comment type="subcellular location">
    <subcellularLocation>
        <location evidence="2">Membrane</location>
    </subcellularLocation>
</comment>
<dbReference type="PANTHER" id="PTHR44936:SF9">
    <property type="entry name" value="SENSOR PROTEIN CREC"/>
    <property type="match status" value="1"/>
</dbReference>
<gene>
    <name evidence="16" type="ORF">G5C51_19635</name>
</gene>
<keyword evidence="8 16" id="KW-0418">Kinase</keyword>
<feature type="transmembrane region" description="Helical" evidence="13">
    <location>
        <begin position="334"/>
        <end position="355"/>
    </location>
</feature>
<dbReference type="SMART" id="SM00304">
    <property type="entry name" value="HAMP"/>
    <property type="match status" value="1"/>
</dbReference>
<dbReference type="Gene3D" id="6.10.340.10">
    <property type="match status" value="1"/>
</dbReference>
<name>A0A6G4U483_9ACTN</name>
<organism evidence="16 17">
    <name type="scientific">Streptomyces coryli</name>
    <dbReference type="NCBI Taxonomy" id="1128680"/>
    <lineage>
        <taxon>Bacteria</taxon>
        <taxon>Bacillati</taxon>
        <taxon>Actinomycetota</taxon>
        <taxon>Actinomycetes</taxon>
        <taxon>Kitasatosporales</taxon>
        <taxon>Streptomycetaceae</taxon>
        <taxon>Streptomyces</taxon>
    </lineage>
</organism>
<evidence type="ECO:0000313" key="17">
    <source>
        <dbReference type="Proteomes" id="UP000481583"/>
    </source>
</evidence>
<dbReference type="InterPro" id="IPR050980">
    <property type="entry name" value="2C_sensor_his_kinase"/>
</dbReference>
<evidence type="ECO:0000256" key="2">
    <source>
        <dbReference type="ARBA" id="ARBA00004370"/>
    </source>
</evidence>
<comment type="caution">
    <text evidence="16">The sequence shown here is derived from an EMBL/GenBank/DDBJ whole genome shotgun (WGS) entry which is preliminary data.</text>
</comment>
<feature type="compositionally biased region" description="Basic and acidic residues" evidence="12">
    <location>
        <begin position="855"/>
        <end position="875"/>
    </location>
</feature>
<evidence type="ECO:0000256" key="10">
    <source>
        <dbReference type="ARBA" id="ARBA00022989"/>
    </source>
</evidence>
<evidence type="ECO:0000256" key="6">
    <source>
        <dbReference type="ARBA" id="ARBA00022692"/>
    </source>
</evidence>
<dbReference type="GO" id="GO:0000160">
    <property type="term" value="P:phosphorelay signal transduction system"/>
    <property type="evidence" value="ECO:0007669"/>
    <property type="project" value="UniProtKB-KW"/>
</dbReference>
<dbReference type="GO" id="GO:0005524">
    <property type="term" value="F:ATP binding"/>
    <property type="evidence" value="ECO:0007669"/>
    <property type="project" value="UniProtKB-KW"/>
</dbReference>
<keyword evidence="11" id="KW-0902">Two-component regulatory system</keyword>
<dbReference type="SMART" id="SM00387">
    <property type="entry name" value="HATPase_c"/>
    <property type="match status" value="1"/>
</dbReference>
<protein>
    <recommendedName>
        <fullName evidence="3">histidine kinase</fullName>
        <ecNumber evidence="3">2.7.13.3</ecNumber>
    </recommendedName>
</protein>
<dbReference type="CDD" id="cd06225">
    <property type="entry name" value="HAMP"/>
    <property type="match status" value="1"/>
</dbReference>
<dbReference type="InterPro" id="IPR003660">
    <property type="entry name" value="HAMP_dom"/>
</dbReference>
<dbReference type="AlphaFoldDB" id="A0A6G4U483"/>
<accession>A0A6G4U483</accession>
<sequence length="955" mass="103576">MSPRNWRVRTRLNAILLIPVIVALVFAGLRVNESIETWRSAQDAEQVARLVQVAGDYSNAIMNERDITTAPLLAGKQNSPLVQKARAQTNEAAEAFAEQKKDVPDTDALKRRLEHIDSATAKLDGIRAKAFSKGMKGVDTQEAYALVYRPLMALSNDLGLGTDNVTSFGRTIYAIALTSSAASLDRSIGMQLLNTKDSAQLPVVREAFSSYARLEVIASEEYEFGGRPKDLARLNEALQAAQATGKKQLQQKAVEAKEKGQRFVPPPGVSDTTRAMFAPGSNPSALARKGITPQTWWAMSTGKFQAYLEVEKELSQEAVNEANKVAKDAEQDTYINSAAAIAALLLAFIVAAMMARSMGRAMRRLRNAAFGVAEQRLPMLVDQLSRTDPGRVDTRVTPIPINSRDEIGEVARAFDQVHREAVRLASEQALLRGNINAIFTNLSRRNQGLIERQLELVSGLEESEADPDQLEHLFQMDHLATRMRRNGENLLVLAGEDTGRHWDQPVPLLDVLRAATSEVESYERVELSGVPDCEIHGTAVSDLVHLLAELLENATTFSSPHTKVRVTATRLPDRRVMIEIHDKGIGLTAEDFADINHRLANPPVVDAAISQRMGLFVVGRLADRHGIRVQLRPSGEQSGTTSLVMLPEAITHGGGGDPMGAQPEEEFTVSRIVGDNPTLTNAFDPKMAVGQRTAAELGFNDGAYAGAQSDASHPGAAFGGANGAAPYPVDDPIGRSLQREERRAALEARAAQQEAAARETYQEREQYGQEREQREQYGPPAGASYPEPQQAPQQAPQQDAYQQQQGAQYGSYEASDSSGAPDASEDARAGNGLQSVGFPRAGEPSAGAPAPITDSEWRSDNDERWERAARAREPEAGGITSAGLPKRVPRANLVDGTATQTPQGGPQVSRAPEDVRGRLANLRRGVQQGRGQGTTENDRPGSDNWGPGSSYDQER</sequence>
<dbReference type="PANTHER" id="PTHR44936">
    <property type="entry name" value="SENSOR PROTEIN CREC"/>
    <property type="match status" value="1"/>
</dbReference>
<feature type="region of interest" description="Disordered" evidence="12">
    <location>
        <begin position="707"/>
        <end position="955"/>
    </location>
</feature>
<feature type="domain" description="Histidine kinase/HSP90-like ATPase" evidence="15">
    <location>
        <begin position="538"/>
        <end position="650"/>
    </location>
</feature>
<evidence type="ECO:0000256" key="7">
    <source>
        <dbReference type="ARBA" id="ARBA00022741"/>
    </source>
</evidence>
<evidence type="ECO:0000256" key="8">
    <source>
        <dbReference type="ARBA" id="ARBA00022777"/>
    </source>
</evidence>
<keyword evidence="17" id="KW-1185">Reference proteome</keyword>
<comment type="catalytic activity">
    <reaction evidence="1">
        <text>ATP + protein L-histidine = ADP + protein N-phospho-L-histidine.</text>
        <dbReference type="EC" id="2.7.13.3"/>
    </reaction>
</comment>